<keyword evidence="3 6" id="KW-0560">Oxidoreductase</keyword>
<dbReference type="NCBIfam" id="NF002537">
    <property type="entry name" value="PRK02090.1"/>
    <property type="match status" value="1"/>
</dbReference>
<dbReference type="SUPFAM" id="SSF52402">
    <property type="entry name" value="Adenine nucleotide alpha hydrolases-like"/>
    <property type="match status" value="1"/>
</dbReference>
<dbReference type="GO" id="GO:0070814">
    <property type="term" value="P:hydrogen sulfide biosynthetic process"/>
    <property type="evidence" value="ECO:0007669"/>
    <property type="project" value="UniProtKB-UniRule"/>
</dbReference>
<keyword evidence="9" id="KW-1185">Reference proteome</keyword>
<dbReference type="RefSeq" id="WP_069479124.1">
    <property type="nucleotide sequence ID" value="NZ_CP017111.1"/>
</dbReference>
<dbReference type="GO" id="GO:0043866">
    <property type="term" value="F:adenylyl-sulfate reductase (thioredoxin) activity"/>
    <property type="evidence" value="ECO:0007669"/>
    <property type="project" value="UniProtKB-EC"/>
</dbReference>
<evidence type="ECO:0000256" key="4">
    <source>
        <dbReference type="ARBA" id="ARBA00023004"/>
    </source>
</evidence>
<comment type="function">
    <text evidence="6">Catalyzes the formation of sulfite from adenosine 5'-phosphosulfate (APS) using thioredoxin as an electron donor.</text>
</comment>
<dbReference type="InterPro" id="IPR014729">
    <property type="entry name" value="Rossmann-like_a/b/a_fold"/>
</dbReference>
<keyword evidence="4 6" id="KW-0408">Iron</keyword>
<evidence type="ECO:0000256" key="2">
    <source>
        <dbReference type="ARBA" id="ARBA00022723"/>
    </source>
</evidence>
<dbReference type="GO" id="GO:0046872">
    <property type="term" value="F:metal ion binding"/>
    <property type="evidence" value="ECO:0007669"/>
    <property type="project" value="UniProtKB-KW"/>
</dbReference>
<dbReference type="EC" id="1.8.4.10" evidence="6"/>
<feature type="domain" description="Phosphoadenosine phosphosulphate reductase" evidence="7">
    <location>
        <begin position="27"/>
        <end position="201"/>
    </location>
</feature>
<keyword evidence="6" id="KW-0963">Cytoplasm</keyword>
<dbReference type="KEGG" id="shal:SHALO_2851"/>
<evidence type="ECO:0000256" key="1">
    <source>
        <dbReference type="ARBA" id="ARBA00009732"/>
    </source>
</evidence>
<proteinExistence type="inferred from homology"/>
<dbReference type="Pfam" id="PF01507">
    <property type="entry name" value="PAPS_reduct"/>
    <property type="match status" value="1"/>
</dbReference>
<feature type="binding site" evidence="6">
    <location>
        <position position="112"/>
    </location>
    <ligand>
        <name>[4Fe-4S] cluster</name>
        <dbReference type="ChEBI" id="CHEBI:49883"/>
    </ligand>
</feature>
<organism evidence="8 9">
    <name type="scientific">Sulfurospirillum halorespirans DSM 13726</name>
    <dbReference type="NCBI Taxonomy" id="1193502"/>
    <lineage>
        <taxon>Bacteria</taxon>
        <taxon>Pseudomonadati</taxon>
        <taxon>Campylobacterota</taxon>
        <taxon>Epsilonproteobacteria</taxon>
        <taxon>Campylobacterales</taxon>
        <taxon>Sulfurospirillaceae</taxon>
        <taxon>Sulfurospirillum</taxon>
    </lineage>
</organism>
<dbReference type="GO" id="GO:0019379">
    <property type="term" value="P:sulfate assimilation, phosphoadenylyl sulfate reduction by phosphoadenylyl-sulfate reductase (thioredoxin)"/>
    <property type="evidence" value="ECO:0007669"/>
    <property type="project" value="UniProtKB-UniRule"/>
</dbReference>
<evidence type="ECO:0000256" key="6">
    <source>
        <dbReference type="HAMAP-Rule" id="MF_00063"/>
    </source>
</evidence>
<comment type="pathway">
    <text evidence="6">Sulfur metabolism; hydrogen sulfide biosynthesis; sulfite from sulfate.</text>
</comment>
<dbReference type="PANTHER" id="PTHR46482:SF9">
    <property type="entry name" value="5'-ADENYLYLSULFATE REDUCTASE 1, CHLOROPLASTIC"/>
    <property type="match status" value="1"/>
</dbReference>
<dbReference type="GO" id="GO:0005737">
    <property type="term" value="C:cytoplasm"/>
    <property type="evidence" value="ECO:0007669"/>
    <property type="project" value="UniProtKB-SubCell"/>
</dbReference>
<dbReference type="GO" id="GO:0051539">
    <property type="term" value="F:4 iron, 4 sulfur cluster binding"/>
    <property type="evidence" value="ECO:0007669"/>
    <property type="project" value="UniProtKB-UniRule"/>
</dbReference>
<dbReference type="Gene3D" id="3.40.50.620">
    <property type="entry name" value="HUPs"/>
    <property type="match status" value="1"/>
</dbReference>
<dbReference type="InterPro" id="IPR004511">
    <property type="entry name" value="PAPS/APS_Rdtase"/>
</dbReference>
<dbReference type="InterPro" id="IPR002500">
    <property type="entry name" value="PAPS_reduct_dom"/>
</dbReference>
<keyword evidence="2 6" id="KW-0479">Metal-binding</keyword>
<evidence type="ECO:0000256" key="3">
    <source>
        <dbReference type="ARBA" id="ARBA00023002"/>
    </source>
</evidence>
<evidence type="ECO:0000259" key="7">
    <source>
        <dbReference type="Pfam" id="PF01507"/>
    </source>
</evidence>
<dbReference type="AlphaFoldDB" id="A0A1D7TNU8"/>
<feature type="active site" description="Nucleophile; cysteine thiosulfonate intermediate" evidence="6">
    <location>
        <position position="223"/>
    </location>
</feature>
<keyword evidence="5 6" id="KW-0411">Iron-sulfur</keyword>
<feature type="binding site" evidence="6">
    <location>
        <position position="198"/>
    </location>
    <ligand>
        <name>[4Fe-4S] cluster</name>
        <dbReference type="ChEBI" id="CHEBI:49883"/>
    </ligand>
</feature>
<protein>
    <recommendedName>
        <fullName evidence="6">Adenosine 5'-phosphosulfate reductase</fullName>
        <shortName evidence="6">APS reductase</shortName>
        <ecNumber evidence="6">1.8.4.10</ecNumber>
    </recommendedName>
    <alternativeName>
        <fullName evidence="6">5'-adenylylsulfate reductase</fullName>
    </alternativeName>
    <alternativeName>
        <fullName evidence="6">Thioredoxin-dependent 5'-adenylylsulfate reductase</fullName>
    </alternativeName>
</protein>
<evidence type="ECO:0000313" key="8">
    <source>
        <dbReference type="EMBL" id="AOO66604.1"/>
    </source>
</evidence>
<dbReference type="GO" id="GO:0004604">
    <property type="term" value="F:phosphoadenylyl-sulfate reductase (thioredoxin) activity"/>
    <property type="evidence" value="ECO:0007669"/>
    <property type="project" value="UniProtKB-UniRule"/>
</dbReference>
<name>A0A1D7TNU8_9BACT</name>
<comment type="cofactor">
    <cofactor evidence="6">
        <name>[4Fe-4S] cluster</name>
        <dbReference type="ChEBI" id="CHEBI:49883"/>
    </cofactor>
    <text evidence="6">Binds 1 [4Fe-4S] cluster per subunit.</text>
</comment>
<evidence type="ECO:0000256" key="5">
    <source>
        <dbReference type="ARBA" id="ARBA00023014"/>
    </source>
</evidence>
<dbReference type="HAMAP" id="MF_00063">
    <property type="entry name" value="CysH"/>
    <property type="match status" value="1"/>
</dbReference>
<accession>A0A1D7TNU8</accession>
<feature type="binding site" evidence="6">
    <location>
        <position position="113"/>
    </location>
    <ligand>
        <name>[4Fe-4S] cluster</name>
        <dbReference type="ChEBI" id="CHEBI:49883"/>
    </ligand>
</feature>
<feature type="binding site" evidence="6">
    <location>
        <position position="195"/>
    </location>
    <ligand>
        <name>[4Fe-4S] cluster</name>
        <dbReference type="ChEBI" id="CHEBI:49883"/>
    </ligand>
</feature>
<comment type="similarity">
    <text evidence="1 6">Belongs to the PAPS reductase family. CysH subfamily.</text>
</comment>
<gene>
    <name evidence="6" type="primary">cysH</name>
    <name evidence="8" type="ORF">SHALO_2851</name>
</gene>
<comment type="catalytic activity">
    <reaction evidence="6">
        <text>[thioredoxin]-disulfide + sulfite + AMP + 2 H(+) = adenosine 5'-phosphosulfate + [thioredoxin]-dithiol</text>
        <dbReference type="Rhea" id="RHEA:21976"/>
        <dbReference type="Rhea" id="RHEA-COMP:10698"/>
        <dbReference type="Rhea" id="RHEA-COMP:10700"/>
        <dbReference type="ChEBI" id="CHEBI:15378"/>
        <dbReference type="ChEBI" id="CHEBI:17359"/>
        <dbReference type="ChEBI" id="CHEBI:29950"/>
        <dbReference type="ChEBI" id="CHEBI:50058"/>
        <dbReference type="ChEBI" id="CHEBI:58243"/>
        <dbReference type="ChEBI" id="CHEBI:456215"/>
        <dbReference type="EC" id="1.8.4.10"/>
    </reaction>
</comment>
<reference evidence="9" key="1">
    <citation type="submission" date="2016-08" db="EMBL/GenBank/DDBJ databases">
        <title>Complete genome sequence of the organohalide-respiring Epsilonproteobacterium Sulfurospirillum halorespirans.</title>
        <authorList>
            <person name="Goris T."/>
            <person name="Zimmermann J."/>
            <person name="Schenz B."/>
            <person name="Lemos M."/>
            <person name="Hackermueller J."/>
            <person name="Diekert G."/>
        </authorList>
    </citation>
    <scope>NUCLEOTIDE SEQUENCE [LARGE SCALE GENOMIC DNA]</scope>
    <source>
        <strain>DSM 13726</strain>
        <strain evidence="9">PCE-M2</strain>
    </source>
</reference>
<comment type="subcellular location">
    <subcellularLocation>
        <location evidence="6">Cytoplasm</location>
    </subcellularLocation>
</comment>
<dbReference type="Proteomes" id="UP000094609">
    <property type="component" value="Chromosome"/>
</dbReference>
<dbReference type="STRING" id="1193502.SHALO_2851"/>
<evidence type="ECO:0000313" key="9">
    <source>
        <dbReference type="Proteomes" id="UP000094609"/>
    </source>
</evidence>
<dbReference type="EMBL" id="CP017111">
    <property type="protein sequence ID" value="AOO66604.1"/>
    <property type="molecule type" value="Genomic_DNA"/>
</dbReference>
<dbReference type="PATRIC" id="fig|1193502.14.peg.2887"/>
<dbReference type="PIRSF" id="PIRSF000857">
    <property type="entry name" value="PAPS_reductase"/>
    <property type="match status" value="1"/>
</dbReference>
<sequence>MSQTYEIKVAEAINTLQELIGAKALKVTLAFSHQSEDAINISLAQKAGIEFDLFTLETHKLFDESLAYEKEIETFFGVAIKRFSASDEQIKALEAKVGEFGIFDNIDLRKECCHVRKLIPLAQALKGYDGWISGIRIAQSITRSDTKLVEFDGKFELLKFNPLTHFSDEDVERYMHENAIPQNALYAKGFKSIGCKPCTRAIKEGEDIRAGRWWWENPEHKECGLHLHKEK</sequence>
<dbReference type="PANTHER" id="PTHR46482">
    <property type="entry name" value="5'-ADENYLYLSULFATE REDUCTASE 3, CHLOROPLASTIC"/>
    <property type="match status" value="1"/>
</dbReference>